<evidence type="ECO:0000313" key="3">
    <source>
        <dbReference type="Proteomes" id="UP000183788"/>
    </source>
</evidence>
<name>A0A1K1MGN7_9BACT</name>
<reference evidence="1 3" key="1">
    <citation type="submission" date="2016-11" db="EMBL/GenBank/DDBJ databases">
        <authorList>
            <person name="Jaros S."/>
            <person name="Januszkiewicz K."/>
            <person name="Wedrychowicz H."/>
        </authorList>
    </citation>
    <scope>NUCLEOTIDE SEQUENCE [LARGE SCALE GENOMIC DNA]</scope>
    <source>
        <strain evidence="1 3">DSM 784</strain>
    </source>
</reference>
<protein>
    <submittedName>
        <fullName evidence="1">Uncharacterized protein</fullName>
    </submittedName>
</protein>
<reference evidence="2 4" key="2">
    <citation type="submission" date="2023-11" db="EMBL/GenBank/DDBJ databases">
        <title>MicrobeMod: A computational toolkit for identifying prokaryotic methylation and restriction-modification with nanopore sequencing.</title>
        <authorList>
            <person name="Crits-Christoph A."/>
            <person name="Kang S.C."/>
            <person name="Lee H."/>
            <person name="Ostrov N."/>
        </authorList>
    </citation>
    <scope>NUCLEOTIDE SEQUENCE [LARGE SCALE GENOMIC DNA]</scope>
    <source>
        <strain evidence="2 4">ATCC 23090</strain>
    </source>
</reference>
<evidence type="ECO:0000313" key="1">
    <source>
        <dbReference type="EMBL" id="SFW22267.1"/>
    </source>
</evidence>
<dbReference type="OrthoDB" id="276604at2"/>
<dbReference type="AlphaFoldDB" id="A0A1K1MGN7"/>
<dbReference type="EMBL" id="CP140154">
    <property type="protein sequence ID" value="WQG91706.1"/>
    <property type="molecule type" value="Genomic_DNA"/>
</dbReference>
<dbReference type="EMBL" id="FPIZ01000002">
    <property type="protein sequence ID" value="SFW22267.1"/>
    <property type="molecule type" value="Genomic_DNA"/>
</dbReference>
<evidence type="ECO:0000313" key="4">
    <source>
        <dbReference type="Proteomes" id="UP001326715"/>
    </source>
</evidence>
<proteinExistence type="predicted"/>
<dbReference type="STRING" id="1004.SAMN05661012_00557"/>
<dbReference type="RefSeq" id="WP_072357093.1">
    <property type="nucleotide sequence ID" value="NZ_CP139972.1"/>
</dbReference>
<dbReference type="Proteomes" id="UP000183788">
    <property type="component" value="Unassembled WGS sequence"/>
</dbReference>
<evidence type="ECO:0000313" key="2">
    <source>
        <dbReference type="EMBL" id="WQG91706.1"/>
    </source>
</evidence>
<gene>
    <name evidence="1" type="ORF">SAMN05661012_00557</name>
    <name evidence="2" type="ORF">SR876_09335</name>
</gene>
<accession>A0A1K1MGN7</accession>
<keyword evidence="4" id="KW-1185">Reference proteome</keyword>
<dbReference type="Proteomes" id="UP001326715">
    <property type="component" value="Chromosome"/>
</dbReference>
<organism evidence="1 3">
    <name type="scientific">Chitinophaga sancti</name>
    <dbReference type="NCBI Taxonomy" id="1004"/>
    <lineage>
        <taxon>Bacteria</taxon>
        <taxon>Pseudomonadati</taxon>
        <taxon>Bacteroidota</taxon>
        <taxon>Chitinophagia</taxon>
        <taxon>Chitinophagales</taxon>
        <taxon>Chitinophagaceae</taxon>
        <taxon>Chitinophaga</taxon>
    </lineage>
</organism>
<sequence length="152" mass="17765">MSDQRIILNIITPCTRPENLQRIGESIRYSQQFAQDVHIKWHIHVDRSVHHIVHNHCDVEFREKDGVHFIKSNMTGIAGHVHRNSFLIQNEWRGRIDGPQVMDEWIMSLEAISLFWVHKQKITIPAITAIVKAINPKIRHICLNERLGAFII</sequence>